<reference evidence="3" key="3">
    <citation type="journal article" date="2005" name="Nature">
        <title>The map-based sequence of the rice genome.</title>
        <authorList>
            <consortium name="International rice genome sequencing project (IRGSP)"/>
            <person name="Matsumoto T."/>
            <person name="Wu J."/>
            <person name="Kanamori H."/>
            <person name="Katayose Y."/>
            <person name="Fujisawa M."/>
            <person name="Namiki N."/>
            <person name="Mizuno H."/>
            <person name="Yamamoto K."/>
            <person name="Antonio B.A."/>
            <person name="Baba T."/>
            <person name="Sakata K."/>
            <person name="Nagamura Y."/>
            <person name="Aoki H."/>
            <person name="Arikawa K."/>
            <person name="Arita K."/>
            <person name="Bito T."/>
            <person name="Chiden Y."/>
            <person name="Fujitsuka N."/>
            <person name="Fukunaka R."/>
            <person name="Hamada M."/>
            <person name="Harada C."/>
            <person name="Hayashi A."/>
            <person name="Hijishita S."/>
            <person name="Honda M."/>
            <person name="Hosokawa S."/>
            <person name="Ichikawa Y."/>
            <person name="Idonuma A."/>
            <person name="Iijima M."/>
            <person name="Ikeda M."/>
            <person name="Ikeno M."/>
            <person name="Ito K."/>
            <person name="Ito S."/>
            <person name="Ito T."/>
            <person name="Ito Y."/>
            <person name="Ito Y."/>
            <person name="Iwabuchi A."/>
            <person name="Kamiya K."/>
            <person name="Karasawa W."/>
            <person name="Kurita K."/>
            <person name="Katagiri S."/>
            <person name="Kikuta A."/>
            <person name="Kobayashi H."/>
            <person name="Kobayashi N."/>
            <person name="Machita K."/>
            <person name="Maehara T."/>
            <person name="Masukawa M."/>
            <person name="Mizubayashi T."/>
            <person name="Mukai Y."/>
            <person name="Nagasaki H."/>
            <person name="Nagata Y."/>
            <person name="Naito S."/>
            <person name="Nakashima M."/>
            <person name="Nakama Y."/>
            <person name="Nakamichi Y."/>
            <person name="Nakamura M."/>
            <person name="Meguro A."/>
            <person name="Negishi M."/>
            <person name="Ohta I."/>
            <person name="Ohta T."/>
            <person name="Okamoto M."/>
            <person name="Ono N."/>
            <person name="Saji S."/>
            <person name="Sakaguchi M."/>
            <person name="Sakai K."/>
            <person name="Shibata M."/>
            <person name="Shimokawa T."/>
            <person name="Song J."/>
            <person name="Takazaki Y."/>
            <person name="Terasawa K."/>
            <person name="Tsugane M."/>
            <person name="Tsuji K."/>
            <person name="Ueda S."/>
            <person name="Waki K."/>
            <person name="Yamagata H."/>
            <person name="Yamamoto M."/>
            <person name="Yamamoto S."/>
            <person name="Yamane H."/>
            <person name="Yoshiki S."/>
            <person name="Yoshihara R."/>
            <person name="Yukawa K."/>
            <person name="Zhong H."/>
            <person name="Yano M."/>
            <person name="Yuan Q."/>
            <person name="Ouyang S."/>
            <person name="Liu J."/>
            <person name="Jones K.M."/>
            <person name="Gansberger K."/>
            <person name="Moffat K."/>
            <person name="Hill J."/>
            <person name="Bera J."/>
            <person name="Fadrosh D."/>
            <person name="Jin S."/>
            <person name="Johri S."/>
            <person name="Kim M."/>
            <person name="Overton L."/>
            <person name="Reardon M."/>
            <person name="Tsitrin T."/>
            <person name="Vuong H."/>
            <person name="Weaver B."/>
            <person name="Ciecko A."/>
            <person name="Tallon L."/>
            <person name="Jackson J."/>
            <person name="Pai G."/>
            <person name="Aken S.V."/>
            <person name="Utterback T."/>
            <person name="Reidmuller S."/>
            <person name="Feldblyum T."/>
            <person name="Hsiao J."/>
            <person name="Zismann V."/>
            <person name="Iobst S."/>
            <person name="de Vazeille A.R."/>
            <person name="Buell C.R."/>
            <person name="Ying K."/>
            <person name="Li Y."/>
            <person name="Lu T."/>
            <person name="Huang Y."/>
            <person name="Zhao Q."/>
            <person name="Feng Q."/>
            <person name="Zhang L."/>
            <person name="Zhu J."/>
            <person name="Weng Q."/>
            <person name="Mu J."/>
            <person name="Lu Y."/>
            <person name="Fan D."/>
            <person name="Liu Y."/>
            <person name="Guan J."/>
            <person name="Zhang Y."/>
            <person name="Yu S."/>
            <person name="Liu X."/>
            <person name="Zhang Y."/>
            <person name="Hong G."/>
            <person name="Han B."/>
            <person name="Choisne N."/>
            <person name="Demange N."/>
            <person name="Orjeda G."/>
            <person name="Samain S."/>
            <person name="Cattolico L."/>
            <person name="Pelletier E."/>
            <person name="Couloux A."/>
            <person name="Segurens B."/>
            <person name="Wincker P."/>
            <person name="D'Hont A."/>
            <person name="Scarpelli C."/>
            <person name="Weissenbach J."/>
            <person name="Salanoubat M."/>
            <person name="Quetier F."/>
            <person name="Yu Y."/>
            <person name="Kim H.R."/>
            <person name="Rambo T."/>
            <person name="Currie J."/>
            <person name="Collura K."/>
            <person name="Luo M."/>
            <person name="Yang T."/>
            <person name="Ammiraju J.S.S."/>
            <person name="Engler F."/>
            <person name="Soderlund C."/>
            <person name="Wing R.A."/>
            <person name="Palmer L.E."/>
            <person name="de la Bastide M."/>
            <person name="Spiegel L."/>
            <person name="Nascimento L."/>
            <person name="Zutavern T."/>
            <person name="O'Shaughnessy A."/>
            <person name="Dike S."/>
            <person name="Dedhia N."/>
            <person name="Preston R."/>
            <person name="Balija V."/>
            <person name="McCombie W.R."/>
            <person name="Chow T."/>
            <person name="Chen H."/>
            <person name="Chung M."/>
            <person name="Chen C."/>
            <person name="Shaw J."/>
            <person name="Wu H."/>
            <person name="Hsiao K."/>
            <person name="Chao Y."/>
            <person name="Chu M."/>
            <person name="Cheng C."/>
            <person name="Hour A."/>
            <person name="Lee P."/>
            <person name="Lin S."/>
            <person name="Lin Y."/>
            <person name="Liou J."/>
            <person name="Liu S."/>
            <person name="Hsing Y."/>
            <person name="Raghuvanshi S."/>
            <person name="Mohanty A."/>
            <person name="Bharti A.K."/>
            <person name="Gaur A."/>
            <person name="Gupta V."/>
            <person name="Kumar D."/>
            <person name="Ravi V."/>
            <person name="Vij S."/>
            <person name="Kapur A."/>
            <person name="Khurana P."/>
            <person name="Khurana P."/>
            <person name="Khurana J.P."/>
            <person name="Tyagi A.K."/>
            <person name="Gaikwad K."/>
            <person name="Singh A."/>
            <person name="Dalal V."/>
            <person name="Srivastava S."/>
            <person name="Dixit A."/>
            <person name="Pal A.K."/>
            <person name="Ghazi I.A."/>
            <person name="Yadav M."/>
            <person name="Pandit A."/>
            <person name="Bhargava A."/>
            <person name="Sureshbabu K."/>
            <person name="Batra K."/>
            <person name="Sharma T.R."/>
            <person name="Mohapatra T."/>
            <person name="Singh N.K."/>
            <person name="Messing J."/>
            <person name="Nelson A.B."/>
            <person name="Fuks G."/>
            <person name="Kavchok S."/>
            <person name="Keizer G."/>
            <person name="Linton E."/>
            <person name="Llaca V."/>
            <person name="Song R."/>
            <person name="Tanyolac B."/>
            <person name="Young S."/>
            <person name="Ho-Il K."/>
            <person name="Hahn J.H."/>
            <person name="Sangsakoo G."/>
            <person name="Vanavichit A."/>
            <person name="de Mattos Luiz.A.T."/>
            <person name="Zimmer P.D."/>
            <person name="Malone G."/>
            <person name="Dellagostin O."/>
            <person name="de Oliveira A.C."/>
            <person name="Bevan M."/>
            <person name="Bancroft I."/>
            <person name="Minx P."/>
            <person name="Cordum H."/>
            <person name="Wilson R."/>
            <person name="Cheng Z."/>
            <person name="Jin W."/>
            <person name="Jiang J."/>
            <person name="Leong S.A."/>
            <person name="Iwama H."/>
            <person name="Gojobori T."/>
            <person name="Itoh T."/>
            <person name="Niimura Y."/>
            <person name="Fujii Y."/>
            <person name="Habara T."/>
            <person name="Sakai H."/>
            <person name="Sato Y."/>
            <person name="Wilson G."/>
            <person name="Kumar K."/>
            <person name="McCouch S."/>
            <person name="Juretic N."/>
            <person name="Hoen D."/>
            <person name="Wright S."/>
            <person name="Bruskiewich R."/>
            <person name="Bureau T."/>
            <person name="Miyao A."/>
            <person name="Hirochika H."/>
            <person name="Nishikawa T."/>
            <person name="Kadowaki K."/>
            <person name="Sugiura M."/>
            <person name="Burr B."/>
            <person name="Sasaki T."/>
        </authorList>
    </citation>
    <scope>NUCLEOTIDE SEQUENCE [LARGE SCALE GENOMIC DNA]</scope>
    <source>
        <strain evidence="3">cv. Nipponbare</strain>
    </source>
</reference>
<sequence>MIKLYIEVDMYRYFDPFKILFISSDIKGLFGTAPAPAPPLLELELSQTVSAPPKLVVELGLGSSTTPLQTQLLELNLGVGAVPNRP</sequence>
<reference evidence="3" key="4">
    <citation type="journal article" date="2008" name="Nucleic Acids Res.">
        <title>The rice annotation project database (RAP-DB): 2008 update.</title>
        <authorList>
            <consortium name="The rice annotation project (RAP)"/>
        </authorList>
    </citation>
    <scope>GENOME REANNOTATION</scope>
    <source>
        <strain evidence="3">cv. Nipponbare</strain>
    </source>
</reference>
<dbReference type="Proteomes" id="UP000000763">
    <property type="component" value="Chromosome 9"/>
</dbReference>
<evidence type="ECO:0000313" key="2">
    <source>
        <dbReference type="EMBL" id="BAD36324.1"/>
    </source>
</evidence>
<reference evidence="1" key="2">
    <citation type="submission" date="2002-09" db="EMBL/GenBank/DDBJ databases">
        <title>Oryza sativa nipponbare(GA3) genomic DNA, chromosome 9, BAC clone:OSJNBb0014M19.</title>
        <authorList>
            <person name="Sasaki T."/>
            <person name="Matsumoto T."/>
            <person name="Katayose Y."/>
        </authorList>
    </citation>
    <scope>NUCLEOTIDE SEQUENCE</scope>
</reference>
<organism evidence="2 3">
    <name type="scientific">Oryza sativa subsp. japonica</name>
    <name type="common">Rice</name>
    <dbReference type="NCBI Taxonomy" id="39947"/>
    <lineage>
        <taxon>Eukaryota</taxon>
        <taxon>Viridiplantae</taxon>
        <taxon>Streptophyta</taxon>
        <taxon>Embryophyta</taxon>
        <taxon>Tracheophyta</taxon>
        <taxon>Spermatophyta</taxon>
        <taxon>Magnoliopsida</taxon>
        <taxon>Liliopsida</taxon>
        <taxon>Poales</taxon>
        <taxon>Poaceae</taxon>
        <taxon>BOP clade</taxon>
        <taxon>Oryzoideae</taxon>
        <taxon>Oryzeae</taxon>
        <taxon>Oryzinae</taxon>
        <taxon>Oryza</taxon>
        <taxon>Oryza sativa</taxon>
    </lineage>
</organism>
<evidence type="ECO:0000313" key="3">
    <source>
        <dbReference type="Proteomes" id="UP000000763"/>
    </source>
</evidence>
<gene>
    <name evidence="2" type="ORF">OSJNBa0084L05.3</name>
    <name evidence="1" type="ORF">OSJNBb0014M19.36</name>
</gene>
<protein>
    <submittedName>
        <fullName evidence="2">Uncharacterized protein</fullName>
    </submittedName>
</protein>
<dbReference type="EMBL" id="AP005753">
    <property type="protein sequence ID" value="BAD36324.1"/>
    <property type="molecule type" value="Genomic_DNA"/>
</dbReference>
<dbReference type="EMBL" id="AP005732">
    <property type="protein sequence ID" value="BAD36322.1"/>
    <property type="molecule type" value="Genomic_DNA"/>
</dbReference>
<dbReference type="AlphaFoldDB" id="Q69MG9"/>
<reference evidence="2" key="1">
    <citation type="submission" date="2002-09" db="EMBL/GenBank/DDBJ databases">
        <title>Oryza sativa nipponbare(GA3) genomic DNA, chromosome 9, BAC clone:OSJNBa0084L05.</title>
        <authorList>
            <person name="Sasaki T."/>
            <person name="Matsumoto T."/>
            <person name="Katayose Y."/>
        </authorList>
    </citation>
    <scope>NUCLEOTIDE SEQUENCE</scope>
</reference>
<name>Q69MG9_ORYSJ</name>
<evidence type="ECO:0000313" key="1">
    <source>
        <dbReference type="EMBL" id="BAD36322.1"/>
    </source>
</evidence>
<proteinExistence type="predicted"/>
<accession>Q69MG9</accession>